<comment type="catalytic activity">
    <reaction evidence="8">
        <text>L-seryl-[protein] + ATP = O-phospho-L-seryl-[protein] + ADP + H(+)</text>
        <dbReference type="Rhea" id="RHEA:17989"/>
        <dbReference type="Rhea" id="RHEA-COMP:9863"/>
        <dbReference type="Rhea" id="RHEA-COMP:11604"/>
        <dbReference type="ChEBI" id="CHEBI:15378"/>
        <dbReference type="ChEBI" id="CHEBI:29999"/>
        <dbReference type="ChEBI" id="CHEBI:30616"/>
        <dbReference type="ChEBI" id="CHEBI:83421"/>
        <dbReference type="ChEBI" id="CHEBI:456216"/>
        <dbReference type="EC" id="2.7.11.1"/>
    </reaction>
</comment>
<evidence type="ECO:0000256" key="7">
    <source>
        <dbReference type="ARBA" id="ARBA00047899"/>
    </source>
</evidence>
<feature type="region of interest" description="Disordered" evidence="9">
    <location>
        <begin position="203"/>
        <end position="224"/>
    </location>
</feature>
<dbReference type="InterPro" id="IPR011600">
    <property type="entry name" value="Pept_C14_caspase"/>
</dbReference>
<evidence type="ECO:0000313" key="11">
    <source>
        <dbReference type="EMBL" id="KAA6380207.1"/>
    </source>
</evidence>
<name>A0A5J4VCK8_9EUKA</name>
<gene>
    <name evidence="11" type="ORF">EZS28_024266</name>
</gene>
<protein>
    <recommendedName>
        <fullName evidence="1">non-specific serine/threonine protein kinase</fullName>
        <ecNumber evidence="1">2.7.11.1</ecNumber>
    </recommendedName>
</protein>
<organism evidence="11 12">
    <name type="scientific">Streblomastix strix</name>
    <dbReference type="NCBI Taxonomy" id="222440"/>
    <lineage>
        <taxon>Eukaryota</taxon>
        <taxon>Metamonada</taxon>
        <taxon>Preaxostyla</taxon>
        <taxon>Oxymonadida</taxon>
        <taxon>Streblomastigidae</taxon>
        <taxon>Streblomastix</taxon>
    </lineage>
</organism>
<keyword evidence="3" id="KW-0808">Transferase</keyword>
<dbReference type="PROSITE" id="PS50011">
    <property type="entry name" value="PROTEIN_KINASE_DOM"/>
    <property type="match status" value="1"/>
</dbReference>
<keyword evidence="5" id="KW-0418">Kinase</keyword>
<dbReference type="OrthoDB" id="3223806at2759"/>
<dbReference type="InterPro" id="IPR011009">
    <property type="entry name" value="Kinase-like_dom_sf"/>
</dbReference>
<feature type="compositionally biased region" description="Basic and acidic residues" evidence="9">
    <location>
        <begin position="346"/>
        <end position="367"/>
    </location>
</feature>
<dbReference type="InterPro" id="IPR050660">
    <property type="entry name" value="NEK_Ser/Thr_kinase"/>
</dbReference>
<evidence type="ECO:0000256" key="9">
    <source>
        <dbReference type="SAM" id="MobiDB-lite"/>
    </source>
</evidence>
<dbReference type="EC" id="2.7.11.1" evidence="1"/>
<feature type="region of interest" description="Disordered" evidence="9">
    <location>
        <begin position="421"/>
        <end position="466"/>
    </location>
</feature>
<evidence type="ECO:0000256" key="5">
    <source>
        <dbReference type="ARBA" id="ARBA00022777"/>
    </source>
</evidence>
<feature type="non-terminal residue" evidence="11">
    <location>
        <position position="1"/>
    </location>
</feature>
<accession>A0A5J4VCK8</accession>
<evidence type="ECO:0000313" key="12">
    <source>
        <dbReference type="Proteomes" id="UP000324800"/>
    </source>
</evidence>
<keyword evidence="4" id="KW-0547">Nucleotide-binding</keyword>
<feature type="domain" description="Protein kinase" evidence="10">
    <location>
        <begin position="1"/>
        <end position="298"/>
    </location>
</feature>
<dbReference type="GO" id="GO:0005524">
    <property type="term" value="F:ATP binding"/>
    <property type="evidence" value="ECO:0007669"/>
    <property type="project" value="UniProtKB-KW"/>
</dbReference>
<dbReference type="GO" id="GO:0004674">
    <property type="term" value="F:protein serine/threonine kinase activity"/>
    <property type="evidence" value="ECO:0007669"/>
    <property type="project" value="UniProtKB-KW"/>
</dbReference>
<evidence type="ECO:0000256" key="1">
    <source>
        <dbReference type="ARBA" id="ARBA00012513"/>
    </source>
</evidence>
<dbReference type="SUPFAM" id="SSF56112">
    <property type="entry name" value="Protein kinase-like (PK-like)"/>
    <property type="match status" value="1"/>
</dbReference>
<dbReference type="PANTHER" id="PTHR43671">
    <property type="entry name" value="SERINE/THREONINE-PROTEIN KINASE NEK"/>
    <property type="match status" value="1"/>
</dbReference>
<comment type="catalytic activity">
    <reaction evidence="7">
        <text>L-threonyl-[protein] + ATP = O-phospho-L-threonyl-[protein] + ADP + H(+)</text>
        <dbReference type="Rhea" id="RHEA:46608"/>
        <dbReference type="Rhea" id="RHEA-COMP:11060"/>
        <dbReference type="Rhea" id="RHEA-COMP:11605"/>
        <dbReference type="ChEBI" id="CHEBI:15378"/>
        <dbReference type="ChEBI" id="CHEBI:30013"/>
        <dbReference type="ChEBI" id="CHEBI:30616"/>
        <dbReference type="ChEBI" id="CHEBI:61977"/>
        <dbReference type="ChEBI" id="CHEBI:456216"/>
        <dbReference type="EC" id="2.7.11.1"/>
    </reaction>
</comment>
<dbReference type="Pfam" id="PF00656">
    <property type="entry name" value="Peptidase_C14"/>
    <property type="match status" value="1"/>
</dbReference>
<sequence>LDESRGRRVGIVYSALNTRDNKIYAVRKIDAKKYDIQDWQLKELARVNKLENQRLVQSVFIFFKDGAIHQVMEMLEDRSLLHRIPRIGIKKDYLPEEDIWQYLKQISQALQYLKEAEVPHLNLWPANIFINGYDDLLVGDYGISQFWLRIDIDKHGEKNTIAYTSPEVIANEPFGPSADIYSMGTIFYELCTGVKPNEYQLDKKTEKGKKEKKSDIKESKEQIQQNRREHYLKAIRNSKTLTQLSDQFDSAPPVVEMKYSKKLKDLVLSMLNNNQKDRPTSDFILGQTLPLAVKQPLMLGQIVKRVTGLNLGQGKSNFGSSFRQLINSPNIKGGPKQVEQSSLLLEDQKKDHEKEKEKESDKSEKNSDYTFSWFPKTQEAKFGKTNKKSSKPKKDEETEANFSEYFPIYDPKDERQVPETIITQDRGSGTVKPLQTHRPKDGKKQTLYLDPKQSASTSSQLKDIKGQGQKQKIIDSAIVSVNKLNKEDNHQMKKRWGGFASLMAQPYEYTTKYKQYLQYLDSQGCINIERVGDKTNFPQVPLRNVVGIFFAVSDGDEEETGEDVPSFNVNNAVLVAKLYLKRGYRVLYFFNPTPREYYKWLDWMLTVVEENLIVYFTGGGASVPDKTGREADGKAEAMVMYDEGQKMTEKGLDPVAEKKKLPKIDGVGPNYILDYALHELIMSKNYNRKGKGTSNLRINLISDCNHSGTQYNFDFEIEAKYRQGGDWGLPNVVHLGATLDEELNFNREYEDGVNYSVFCYTMVIFLENNPRATWNDLVKHLNKLMPEDQHVQLTGTSPDLYKNSVIRPLLASEREIQIEDLSDHKLKAGKKGGVTLETFSNLSGTEMQNLRRRWDEFVIKEFKSKRLPYKSKNASRLHELDSLGMVPLKFVPREQLPQFRIFPKLAGVFLCTYENQENTLGDAPLNDGRALGRILLSHGYTVLYMVDPTSRQYYQWLDWLLNHADKELLLYFNGHGGQTKDDLSGTEEDEKSEFYATSKIDIENPDIEAVAKEIGGKSAQTEKKKQMKFISPIKGLHSWGITDWCLNMLLMHTRYPNTRIVLISDTCNSGTMFNLDTTSKSAVDISNIPNAIHIGAARDGTSAQQSGLVGGEIMGRLTRELYTMLGQNKAATFNQFETRVKEGDIGKSQSVQITYTNEGLKNQPILAQ</sequence>
<dbReference type="Gene3D" id="3.40.50.1460">
    <property type="match status" value="2"/>
</dbReference>
<proteinExistence type="predicted"/>
<dbReference type="Gene3D" id="3.30.200.20">
    <property type="entry name" value="Phosphorylase Kinase, domain 1"/>
    <property type="match status" value="1"/>
</dbReference>
<comment type="caution">
    <text evidence="11">The sequence shown here is derived from an EMBL/GenBank/DDBJ whole genome shotgun (WGS) entry which is preliminary data.</text>
</comment>
<evidence type="ECO:0000256" key="3">
    <source>
        <dbReference type="ARBA" id="ARBA00022679"/>
    </source>
</evidence>
<dbReference type="Gene3D" id="1.10.510.10">
    <property type="entry name" value="Transferase(Phosphotransferase) domain 1"/>
    <property type="match status" value="1"/>
</dbReference>
<dbReference type="Proteomes" id="UP000324800">
    <property type="component" value="Unassembled WGS sequence"/>
</dbReference>
<dbReference type="Pfam" id="PF00069">
    <property type="entry name" value="Pkinase"/>
    <property type="match status" value="1"/>
</dbReference>
<reference evidence="11 12" key="1">
    <citation type="submission" date="2019-03" db="EMBL/GenBank/DDBJ databases">
        <title>Single cell metagenomics reveals metabolic interactions within the superorganism composed of flagellate Streblomastix strix and complex community of Bacteroidetes bacteria on its surface.</title>
        <authorList>
            <person name="Treitli S.C."/>
            <person name="Kolisko M."/>
            <person name="Husnik F."/>
            <person name="Keeling P."/>
            <person name="Hampl V."/>
        </authorList>
    </citation>
    <scope>NUCLEOTIDE SEQUENCE [LARGE SCALE GENOMIC DNA]</scope>
    <source>
        <strain evidence="11">ST1C</strain>
    </source>
</reference>
<evidence type="ECO:0000256" key="6">
    <source>
        <dbReference type="ARBA" id="ARBA00022840"/>
    </source>
</evidence>
<keyword evidence="2" id="KW-0723">Serine/threonine-protein kinase</keyword>
<dbReference type="AlphaFoldDB" id="A0A5J4VCK8"/>
<evidence type="ECO:0000256" key="4">
    <source>
        <dbReference type="ARBA" id="ARBA00022741"/>
    </source>
</evidence>
<evidence type="ECO:0000256" key="8">
    <source>
        <dbReference type="ARBA" id="ARBA00048679"/>
    </source>
</evidence>
<dbReference type="GO" id="GO:0006508">
    <property type="term" value="P:proteolysis"/>
    <property type="evidence" value="ECO:0007669"/>
    <property type="project" value="InterPro"/>
</dbReference>
<feature type="region of interest" description="Disordered" evidence="9">
    <location>
        <begin position="345"/>
        <end position="404"/>
    </location>
</feature>
<evidence type="ECO:0000259" key="10">
    <source>
        <dbReference type="PROSITE" id="PS50011"/>
    </source>
</evidence>
<dbReference type="PANTHER" id="PTHR43671:SF98">
    <property type="entry name" value="SERINE_THREONINE-PROTEIN KINASE NEK11"/>
    <property type="match status" value="1"/>
</dbReference>
<keyword evidence="6" id="KW-0067">ATP-binding</keyword>
<dbReference type="EMBL" id="SNRW01008044">
    <property type="protein sequence ID" value="KAA6380207.1"/>
    <property type="molecule type" value="Genomic_DNA"/>
</dbReference>
<dbReference type="InterPro" id="IPR000719">
    <property type="entry name" value="Prot_kinase_dom"/>
</dbReference>
<evidence type="ECO:0000256" key="2">
    <source>
        <dbReference type="ARBA" id="ARBA00022527"/>
    </source>
</evidence>
<dbReference type="GO" id="GO:0004197">
    <property type="term" value="F:cysteine-type endopeptidase activity"/>
    <property type="evidence" value="ECO:0007669"/>
    <property type="project" value="InterPro"/>
</dbReference>